<dbReference type="EMBL" id="KB445879">
    <property type="protein sequence ID" value="EMD30702.1"/>
    <property type="molecule type" value="Genomic_DNA"/>
</dbReference>
<sequence>MDRYSTLALSWPRSRWASNVFYGAYTHLSRTEHKFRKIGLGSCMFKQLVQSEYADASGFAICWSTPIARIEGASGRDAQREVSVSVFRKNGFRRIGRTSFFAFRPDITLFAHAHCVHRCSWPRAACARSPQCDWRNVEECVDSRKWGCTCGGVPRNGSPRACDNASWVGSVRI</sequence>
<reference evidence="1 2" key="1">
    <citation type="journal article" date="2012" name="Proc. Natl. Acad. Sci. U.S.A.">
        <title>Comparative genomics of Ceriporiopsis subvermispora and Phanerochaete chrysosporium provide insight into selective ligninolysis.</title>
        <authorList>
            <person name="Fernandez-Fueyo E."/>
            <person name="Ruiz-Duenas F.J."/>
            <person name="Ferreira P."/>
            <person name="Floudas D."/>
            <person name="Hibbett D.S."/>
            <person name="Canessa P."/>
            <person name="Larrondo L.F."/>
            <person name="James T.Y."/>
            <person name="Seelenfreund D."/>
            <person name="Lobos S."/>
            <person name="Polanco R."/>
            <person name="Tello M."/>
            <person name="Honda Y."/>
            <person name="Watanabe T."/>
            <person name="Watanabe T."/>
            <person name="Ryu J.S."/>
            <person name="Kubicek C.P."/>
            <person name="Schmoll M."/>
            <person name="Gaskell J."/>
            <person name="Hammel K.E."/>
            <person name="St John F.J."/>
            <person name="Vanden Wymelenberg A."/>
            <person name="Sabat G."/>
            <person name="Splinter BonDurant S."/>
            <person name="Syed K."/>
            <person name="Yadav J.S."/>
            <person name="Doddapaneni H."/>
            <person name="Subramanian V."/>
            <person name="Lavin J.L."/>
            <person name="Oguiza J.A."/>
            <person name="Perez G."/>
            <person name="Pisabarro A.G."/>
            <person name="Ramirez L."/>
            <person name="Santoyo F."/>
            <person name="Master E."/>
            <person name="Coutinho P.M."/>
            <person name="Henrissat B."/>
            <person name="Lombard V."/>
            <person name="Magnuson J.K."/>
            <person name="Kuees U."/>
            <person name="Hori C."/>
            <person name="Igarashi K."/>
            <person name="Samejima M."/>
            <person name="Held B.W."/>
            <person name="Barry K.W."/>
            <person name="LaButti K.M."/>
            <person name="Lapidus A."/>
            <person name="Lindquist E.A."/>
            <person name="Lucas S.M."/>
            <person name="Riley R."/>
            <person name="Salamov A.A."/>
            <person name="Hoffmeister D."/>
            <person name="Schwenk D."/>
            <person name="Hadar Y."/>
            <person name="Yarden O."/>
            <person name="de Vries R.P."/>
            <person name="Wiebenga A."/>
            <person name="Stenlid J."/>
            <person name="Eastwood D."/>
            <person name="Grigoriev I.V."/>
            <person name="Berka R.M."/>
            <person name="Blanchette R.A."/>
            <person name="Kersten P."/>
            <person name="Martinez A.T."/>
            <person name="Vicuna R."/>
            <person name="Cullen D."/>
        </authorList>
    </citation>
    <scope>NUCLEOTIDE SEQUENCE [LARGE SCALE GENOMIC DNA]</scope>
    <source>
        <strain evidence="1 2">B</strain>
    </source>
</reference>
<dbReference type="HOGENOM" id="CLU_1547357_0_0_1"/>
<dbReference type="AlphaFoldDB" id="M2QXN6"/>
<evidence type="ECO:0000313" key="2">
    <source>
        <dbReference type="Proteomes" id="UP000016930"/>
    </source>
</evidence>
<dbReference type="Proteomes" id="UP000016930">
    <property type="component" value="Unassembled WGS sequence"/>
</dbReference>
<evidence type="ECO:0000313" key="1">
    <source>
        <dbReference type="EMBL" id="EMD30702.1"/>
    </source>
</evidence>
<organism evidence="1 2">
    <name type="scientific">Ceriporiopsis subvermispora (strain B)</name>
    <name type="common">White-rot fungus</name>
    <name type="synonym">Gelatoporia subvermispora</name>
    <dbReference type="NCBI Taxonomy" id="914234"/>
    <lineage>
        <taxon>Eukaryota</taxon>
        <taxon>Fungi</taxon>
        <taxon>Dikarya</taxon>
        <taxon>Basidiomycota</taxon>
        <taxon>Agaricomycotina</taxon>
        <taxon>Agaricomycetes</taxon>
        <taxon>Polyporales</taxon>
        <taxon>Gelatoporiaceae</taxon>
        <taxon>Gelatoporia</taxon>
    </lineage>
</organism>
<gene>
    <name evidence="1" type="ORF">CERSUDRAFT_120341</name>
</gene>
<name>M2QXN6_CERS8</name>
<accession>M2QXN6</accession>
<protein>
    <submittedName>
        <fullName evidence="1">Uncharacterized protein</fullName>
    </submittedName>
</protein>
<dbReference type="STRING" id="914234.M2QXN6"/>
<keyword evidence="2" id="KW-1185">Reference proteome</keyword>
<proteinExistence type="predicted"/>